<dbReference type="Gene3D" id="1.10.101.10">
    <property type="entry name" value="PGBD-like superfamily/PGBD"/>
    <property type="match status" value="1"/>
</dbReference>
<dbReference type="Gene3D" id="6.20.240.60">
    <property type="match status" value="1"/>
</dbReference>
<dbReference type="Pfam" id="PF07486">
    <property type="entry name" value="Hydrolase_2"/>
    <property type="match status" value="1"/>
</dbReference>
<accession>A0A2T5RJZ3</accession>
<protein>
    <submittedName>
        <fullName evidence="3">N-acetylmuramoyl-L-alanine amidase</fullName>
    </submittedName>
</protein>
<evidence type="ECO:0000259" key="1">
    <source>
        <dbReference type="Pfam" id="PF01471"/>
    </source>
</evidence>
<dbReference type="AlphaFoldDB" id="A0A2T5RJZ3"/>
<dbReference type="SUPFAM" id="SSF47090">
    <property type="entry name" value="PGBD-like"/>
    <property type="match status" value="1"/>
</dbReference>
<dbReference type="EMBL" id="QAXS01000012">
    <property type="protein sequence ID" value="PTV99075.1"/>
    <property type="molecule type" value="Genomic_DNA"/>
</dbReference>
<evidence type="ECO:0000313" key="3">
    <source>
        <dbReference type="EMBL" id="PTV99075.1"/>
    </source>
</evidence>
<evidence type="ECO:0000313" key="4">
    <source>
        <dbReference type="Proteomes" id="UP000244089"/>
    </source>
</evidence>
<dbReference type="InterPro" id="IPR002477">
    <property type="entry name" value="Peptidoglycan-bd-like"/>
</dbReference>
<organism evidence="3 4">
    <name type="scientific">Halanaerobium saccharolyticum</name>
    <dbReference type="NCBI Taxonomy" id="43595"/>
    <lineage>
        <taxon>Bacteria</taxon>
        <taxon>Bacillati</taxon>
        <taxon>Bacillota</taxon>
        <taxon>Clostridia</taxon>
        <taxon>Halanaerobiales</taxon>
        <taxon>Halanaerobiaceae</taxon>
        <taxon>Halanaerobium</taxon>
    </lineage>
</organism>
<dbReference type="InterPro" id="IPR042047">
    <property type="entry name" value="SleB_dom1"/>
</dbReference>
<dbReference type="GO" id="GO:0016787">
    <property type="term" value="F:hydrolase activity"/>
    <property type="evidence" value="ECO:0007669"/>
    <property type="project" value="InterPro"/>
</dbReference>
<feature type="domain" description="Peptidoglycan binding-like" evidence="1">
    <location>
        <begin position="47"/>
        <end position="96"/>
    </location>
</feature>
<gene>
    <name evidence="3" type="ORF">C8C76_1129</name>
</gene>
<dbReference type="RefSeq" id="WP_258222434.1">
    <property type="nucleotide sequence ID" value="NZ_QAXS01000012.1"/>
</dbReference>
<dbReference type="InterPro" id="IPR036366">
    <property type="entry name" value="PGBDSf"/>
</dbReference>
<evidence type="ECO:0000259" key="2">
    <source>
        <dbReference type="Pfam" id="PF07486"/>
    </source>
</evidence>
<dbReference type="Gene3D" id="1.10.10.2520">
    <property type="entry name" value="Cell wall hydrolase SleB, domain 1"/>
    <property type="match status" value="1"/>
</dbReference>
<dbReference type="InterPro" id="IPR036365">
    <property type="entry name" value="PGBD-like_sf"/>
</dbReference>
<comment type="caution">
    <text evidence="3">The sequence shown here is derived from an EMBL/GenBank/DDBJ whole genome shotgun (WGS) entry which is preliminary data.</text>
</comment>
<reference evidence="3 4" key="1">
    <citation type="submission" date="2018-04" db="EMBL/GenBank/DDBJ databases">
        <title>Subsurface microbial communities from deep shales in Ohio and West Virginia, USA.</title>
        <authorList>
            <person name="Wrighton K."/>
        </authorList>
    </citation>
    <scope>NUCLEOTIDE SEQUENCE [LARGE SCALE GENOMIC DNA]</scope>
    <source>
        <strain evidence="3 4">WC1</strain>
    </source>
</reference>
<name>A0A2T5RJZ3_9FIRM</name>
<sequence length="230" mass="25464">MMLSKSRVLISVMLLLIMVSFVNLEEAEALDLAEFGSRVMQRGDEGIDVAVLQQKLMQLNYYNGSLDGLYGSGTAEAVKRFQRDNGLKVDGVFGESSFAVIPNLKAELNFNISRDDIVLLARIIHGEARGEDFKGKVAVGSVILNRINSNQFPNSIRDVILQKGQFSSLMDGQANYYPGEEELQAARAALLGYDPTLGSVYFYNPDTATNTAWISRRNFVTRIGGHVFLR</sequence>
<dbReference type="InterPro" id="IPR011105">
    <property type="entry name" value="Cell_wall_hydrolase_SleB"/>
</dbReference>
<proteinExistence type="predicted"/>
<feature type="domain" description="Cell wall hydrolase SleB" evidence="2">
    <location>
        <begin position="130"/>
        <end position="228"/>
    </location>
</feature>
<dbReference type="Pfam" id="PF01471">
    <property type="entry name" value="PG_binding_1"/>
    <property type="match status" value="1"/>
</dbReference>
<dbReference type="Proteomes" id="UP000244089">
    <property type="component" value="Unassembled WGS sequence"/>
</dbReference>